<dbReference type="Proteomes" id="UP000012338">
    <property type="component" value="Unassembled WGS sequence"/>
</dbReference>
<proteinExistence type="predicted"/>
<evidence type="ECO:0000256" key="1">
    <source>
        <dbReference type="SAM" id="MobiDB-lite"/>
    </source>
</evidence>
<dbReference type="AlphaFoldDB" id="N4XCY2"/>
<feature type="compositionally biased region" description="Low complexity" evidence="1">
    <location>
        <begin position="12"/>
        <end position="26"/>
    </location>
</feature>
<accession>N4XCY2</accession>
<protein>
    <submittedName>
        <fullName evidence="2">Uncharacterized protein</fullName>
    </submittedName>
</protein>
<feature type="compositionally biased region" description="Polar residues" evidence="1">
    <location>
        <begin position="34"/>
        <end position="46"/>
    </location>
</feature>
<dbReference type="HOGENOM" id="CLU_2078561_0_0_1"/>
<dbReference type="EMBL" id="KB733457">
    <property type="protein sequence ID" value="ENI04416.1"/>
    <property type="molecule type" value="Genomic_DNA"/>
</dbReference>
<reference evidence="3" key="2">
    <citation type="journal article" date="2013" name="PLoS Genet.">
        <title>Comparative genome structure, secondary metabolite, and effector coding capacity across Cochliobolus pathogens.</title>
        <authorList>
            <person name="Condon B.J."/>
            <person name="Leng Y."/>
            <person name="Wu D."/>
            <person name="Bushley K.E."/>
            <person name="Ohm R.A."/>
            <person name="Otillar R."/>
            <person name="Martin J."/>
            <person name="Schackwitz W."/>
            <person name="Grimwood J."/>
            <person name="MohdZainudin N."/>
            <person name="Xue C."/>
            <person name="Wang R."/>
            <person name="Manning V.A."/>
            <person name="Dhillon B."/>
            <person name="Tu Z.J."/>
            <person name="Steffenson B.J."/>
            <person name="Salamov A."/>
            <person name="Sun H."/>
            <person name="Lowry S."/>
            <person name="LaButti K."/>
            <person name="Han J."/>
            <person name="Copeland A."/>
            <person name="Lindquist E."/>
            <person name="Barry K."/>
            <person name="Schmutz J."/>
            <person name="Baker S.E."/>
            <person name="Ciuffetti L.M."/>
            <person name="Grigoriev I.V."/>
            <person name="Zhong S."/>
            <person name="Turgeon B.G."/>
        </authorList>
    </citation>
    <scope>NUCLEOTIDE SEQUENCE [LARGE SCALE GENOMIC DNA]</scope>
    <source>
        <strain evidence="3">C4 / ATCC 48331 / race T</strain>
    </source>
</reference>
<organism evidence="2 3">
    <name type="scientific">Cochliobolus heterostrophus (strain C4 / ATCC 48331 / race T)</name>
    <name type="common">Southern corn leaf blight fungus</name>
    <name type="synonym">Bipolaris maydis</name>
    <dbReference type="NCBI Taxonomy" id="665024"/>
    <lineage>
        <taxon>Eukaryota</taxon>
        <taxon>Fungi</taxon>
        <taxon>Dikarya</taxon>
        <taxon>Ascomycota</taxon>
        <taxon>Pezizomycotina</taxon>
        <taxon>Dothideomycetes</taxon>
        <taxon>Pleosporomycetidae</taxon>
        <taxon>Pleosporales</taxon>
        <taxon>Pleosporineae</taxon>
        <taxon>Pleosporaceae</taxon>
        <taxon>Bipolaris</taxon>
    </lineage>
</organism>
<name>N4XCY2_COCH4</name>
<feature type="region of interest" description="Disordered" evidence="1">
    <location>
        <begin position="1"/>
        <end position="46"/>
    </location>
</feature>
<evidence type="ECO:0000313" key="2">
    <source>
        <dbReference type="EMBL" id="ENI04416.1"/>
    </source>
</evidence>
<keyword evidence="3" id="KW-1185">Reference proteome</keyword>
<reference evidence="2 3" key="1">
    <citation type="journal article" date="2012" name="PLoS Pathog.">
        <title>Diverse lifestyles and strategies of plant pathogenesis encoded in the genomes of eighteen Dothideomycetes fungi.</title>
        <authorList>
            <person name="Ohm R.A."/>
            <person name="Feau N."/>
            <person name="Henrissat B."/>
            <person name="Schoch C.L."/>
            <person name="Horwitz B.A."/>
            <person name="Barry K.W."/>
            <person name="Condon B.J."/>
            <person name="Copeland A.C."/>
            <person name="Dhillon B."/>
            <person name="Glaser F."/>
            <person name="Hesse C.N."/>
            <person name="Kosti I."/>
            <person name="LaButti K."/>
            <person name="Lindquist E.A."/>
            <person name="Lucas S."/>
            <person name="Salamov A.A."/>
            <person name="Bradshaw R.E."/>
            <person name="Ciuffetti L."/>
            <person name="Hamelin R.C."/>
            <person name="Kema G.H.J."/>
            <person name="Lawrence C."/>
            <person name="Scott J.A."/>
            <person name="Spatafora J.W."/>
            <person name="Turgeon B.G."/>
            <person name="de Wit P.J.G.M."/>
            <person name="Zhong S."/>
            <person name="Goodwin S.B."/>
            <person name="Grigoriev I.V."/>
        </authorList>
    </citation>
    <scope>NUCLEOTIDE SEQUENCE [LARGE SCALE GENOMIC DNA]</scope>
    <source>
        <strain evidence="3">C4 / ATCC 48331 / race T</strain>
    </source>
</reference>
<gene>
    <name evidence="2" type="ORF">COCC4DRAFT_32621</name>
</gene>
<sequence length="118" mass="13010">MSSKKSASYPVAKSRSAPSLSSSPSKNAIPHPFTSLTKSTPISMPSTALRLPRCCSGSVAMVAKRVMEAVSSSVPRLGPRWCMWRIGAMVLVIRIRRVVLMSSRGRLHWSLLRACRRR</sequence>
<feature type="non-terminal residue" evidence="2">
    <location>
        <position position="118"/>
    </location>
</feature>
<evidence type="ECO:0000313" key="3">
    <source>
        <dbReference type="Proteomes" id="UP000012338"/>
    </source>
</evidence>
<dbReference type="GeneID" id="25843930"/>